<name>A0AAV2RCF7_MEGNR</name>
<dbReference type="PROSITE" id="PS00122">
    <property type="entry name" value="CARBOXYLESTERASE_B_1"/>
    <property type="match status" value="1"/>
</dbReference>
<keyword evidence="2" id="KW-0719">Serine esterase</keyword>
<evidence type="ECO:0000259" key="6">
    <source>
        <dbReference type="Pfam" id="PF00135"/>
    </source>
</evidence>
<sequence length="584" mass="65031">GTLVMEGSLVVLLAFLCIGWVSADVATQPPLVDTIQGSISGKYEISTEGRTFESYYGIPYAKPPLGDLRFMAPIPSDAWNGILDGSKLKAACPQLSMDVLMFGQKATVDQVQGDEDCLHLNIFTHKTGKDMAKLPVIVWIHGGGYQFGSVGWNPPYVMMNKDIVLVTLQYRLGSLGFLSTEDSLVPGNMGLKDQTLALSWVKQNIQSFGGDPNQVTISGESAGSASVHMQILTPHSDGLFQRAIMHSGNALCPWAMGEDHLSRAKRLATDLGCPIVEDLQWMLEFLQAIPLTDLIIKTSEHMLHLAILPNVWGPRVDGDYLLEAPELLLKKGNFKGVDLIAGINSHEGATFAGEYFVKPDGLSSINDNFAIQAPLSLEFREQEDNPEGIARAAFDFYLGFNEKVTQDSADKVVQLYSDRHFNVPHESVCKFTLKHKPEGSLFLYLLDHRGQRSLASFPNGVGAHWVSHADDLFYFFEGGDVPMFQMFEQIPMTEADLKIRDQLTTMWYNFAKTGNPTPDKNLGFVWSPTNHNLKYLSIGSPMAMRQDQSRERIHNFWTTLPTRQNNLLNPTNIQPIKRLHRDEL</sequence>
<proteinExistence type="inferred from homology"/>
<dbReference type="SUPFAM" id="SSF53474">
    <property type="entry name" value="alpha/beta-Hydrolases"/>
    <property type="match status" value="1"/>
</dbReference>
<dbReference type="Pfam" id="PF00135">
    <property type="entry name" value="COesterase"/>
    <property type="match status" value="1"/>
</dbReference>
<dbReference type="Gene3D" id="3.40.50.1820">
    <property type="entry name" value="alpha/beta hydrolase"/>
    <property type="match status" value="1"/>
</dbReference>
<accession>A0AAV2RCF7</accession>
<comment type="caution">
    <text evidence="7">The sequence shown here is derived from an EMBL/GenBank/DDBJ whole genome shotgun (WGS) entry which is preliminary data.</text>
</comment>
<evidence type="ECO:0000256" key="4">
    <source>
        <dbReference type="ARBA" id="ARBA00023180"/>
    </source>
</evidence>
<keyword evidence="5" id="KW-0732">Signal</keyword>
<feature type="domain" description="Carboxylesterase type B" evidence="6">
    <location>
        <begin position="29"/>
        <end position="553"/>
    </location>
</feature>
<keyword evidence="8" id="KW-1185">Reference proteome</keyword>
<dbReference type="InterPro" id="IPR019826">
    <property type="entry name" value="Carboxylesterase_B_AS"/>
</dbReference>
<feature type="non-terminal residue" evidence="7">
    <location>
        <position position="1"/>
    </location>
</feature>
<dbReference type="GO" id="GO:0052689">
    <property type="term" value="F:carboxylic ester hydrolase activity"/>
    <property type="evidence" value="ECO:0007669"/>
    <property type="project" value="UniProtKB-KW"/>
</dbReference>
<evidence type="ECO:0000256" key="5">
    <source>
        <dbReference type="RuleBase" id="RU361235"/>
    </source>
</evidence>
<organism evidence="7 8">
    <name type="scientific">Meganyctiphanes norvegica</name>
    <name type="common">Northern krill</name>
    <name type="synonym">Thysanopoda norvegica</name>
    <dbReference type="NCBI Taxonomy" id="48144"/>
    <lineage>
        <taxon>Eukaryota</taxon>
        <taxon>Metazoa</taxon>
        <taxon>Ecdysozoa</taxon>
        <taxon>Arthropoda</taxon>
        <taxon>Crustacea</taxon>
        <taxon>Multicrustacea</taxon>
        <taxon>Malacostraca</taxon>
        <taxon>Eumalacostraca</taxon>
        <taxon>Eucarida</taxon>
        <taxon>Euphausiacea</taxon>
        <taxon>Euphausiidae</taxon>
        <taxon>Meganyctiphanes</taxon>
    </lineage>
</organism>
<dbReference type="EC" id="3.1.1.-" evidence="5"/>
<evidence type="ECO:0000256" key="3">
    <source>
        <dbReference type="ARBA" id="ARBA00022801"/>
    </source>
</evidence>
<comment type="similarity">
    <text evidence="1 5">Belongs to the type-B carboxylesterase/lipase family.</text>
</comment>
<evidence type="ECO:0000256" key="1">
    <source>
        <dbReference type="ARBA" id="ARBA00005964"/>
    </source>
</evidence>
<evidence type="ECO:0000313" key="8">
    <source>
        <dbReference type="Proteomes" id="UP001497623"/>
    </source>
</evidence>
<keyword evidence="3 5" id="KW-0378">Hydrolase</keyword>
<dbReference type="InterPro" id="IPR029058">
    <property type="entry name" value="AB_hydrolase_fold"/>
</dbReference>
<feature type="chain" id="PRO_5043086196" description="Carboxylic ester hydrolase" evidence="5">
    <location>
        <begin position="24"/>
        <end position="584"/>
    </location>
</feature>
<evidence type="ECO:0000313" key="7">
    <source>
        <dbReference type="EMBL" id="CAL4119823.1"/>
    </source>
</evidence>
<dbReference type="InterPro" id="IPR050309">
    <property type="entry name" value="Type-B_Carboxylest/Lipase"/>
</dbReference>
<dbReference type="Proteomes" id="UP001497623">
    <property type="component" value="Unassembled WGS sequence"/>
</dbReference>
<gene>
    <name evidence="7" type="ORF">MNOR_LOCUS21790</name>
</gene>
<reference evidence="7 8" key="1">
    <citation type="submission" date="2024-05" db="EMBL/GenBank/DDBJ databases">
        <authorList>
            <person name="Wallberg A."/>
        </authorList>
    </citation>
    <scope>NUCLEOTIDE SEQUENCE [LARGE SCALE GENOMIC DNA]</scope>
</reference>
<evidence type="ECO:0000256" key="2">
    <source>
        <dbReference type="ARBA" id="ARBA00022487"/>
    </source>
</evidence>
<dbReference type="PANTHER" id="PTHR11559">
    <property type="entry name" value="CARBOXYLESTERASE"/>
    <property type="match status" value="1"/>
</dbReference>
<dbReference type="AlphaFoldDB" id="A0AAV2RCF7"/>
<protein>
    <recommendedName>
        <fullName evidence="5">Carboxylic ester hydrolase</fullName>
        <ecNumber evidence="5">3.1.1.-</ecNumber>
    </recommendedName>
</protein>
<feature type="signal peptide" evidence="5">
    <location>
        <begin position="1"/>
        <end position="23"/>
    </location>
</feature>
<keyword evidence="4" id="KW-0325">Glycoprotein</keyword>
<dbReference type="InterPro" id="IPR002018">
    <property type="entry name" value="CarbesteraseB"/>
</dbReference>
<dbReference type="EMBL" id="CAXKWB010017788">
    <property type="protein sequence ID" value="CAL4119823.1"/>
    <property type="molecule type" value="Genomic_DNA"/>
</dbReference>